<dbReference type="EMBL" id="ACIO01000370">
    <property type="protein sequence ID" value="EFC97564.1"/>
    <property type="molecule type" value="Genomic_DNA"/>
</dbReference>
<accession>D3AKT8</accession>
<dbReference type="HOGENOM" id="CLU_3290834_0_0_9"/>
<dbReference type="AlphaFoldDB" id="D3AKT8"/>
<protein>
    <submittedName>
        <fullName evidence="1">Uncharacterized protein</fullName>
    </submittedName>
</protein>
<organism evidence="1 2">
    <name type="scientific">Hungatella hathewayi DSM 13479</name>
    <dbReference type="NCBI Taxonomy" id="566550"/>
    <lineage>
        <taxon>Bacteria</taxon>
        <taxon>Bacillati</taxon>
        <taxon>Bacillota</taxon>
        <taxon>Clostridia</taxon>
        <taxon>Lachnospirales</taxon>
        <taxon>Lachnospiraceae</taxon>
        <taxon>Hungatella</taxon>
    </lineage>
</organism>
<dbReference type="Proteomes" id="UP000004968">
    <property type="component" value="Unassembled WGS sequence"/>
</dbReference>
<comment type="caution">
    <text evidence="1">The sequence shown here is derived from an EMBL/GenBank/DDBJ whole genome shotgun (WGS) entry which is preliminary data.</text>
</comment>
<name>D3AKT8_9FIRM</name>
<proteinExistence type="predicted"/>
<sequence>MPGATAPLSSRNTFPDMDSQSNFHLAYRRRMPLKESLLDL</sequence>
<evidence type="ECO:0000313" key="1">
    <source>
        <dbReference type="EMBL" id="EFC97564.1"/>
    </source>
</evidence>
<evidence type="ECO:0000313" key="2">
    <source>
        <dbReference type="Proteomes" id="UP000004968"/>
    </source>
</evidence>
<gene>
    <name evidence="1" type="ORF">CLOSTHATH_04232</name>
</gene>
<reference evidence="1 2" key="1">
    <citation type="submission" date="2010-01" db="EMBL/GenBank/DDBJ databases">
        <authorList>
            <person name="Weinstock G."/>
            <person name="Sodergren E."/>
            <person name="Clifton S."/>
            <person name="Fulton L."/>
            <person name="Fulton B."/>
            <person name="Courtney L."/>
            <person name="Fronick C."/>
            <person name="Harrison M."/>
            <person name="Strong C."/>
            <person name="Farmer C."/>
            <person name="Delahaunty K."/>
            <person name="Markovic C."/>
            <person name="Hall O."/>
            <person name="Minx P."/>
            <person name="Tomlinson C."/>
            <person name="Mitreva M."/>
            <person name="Nelson J."/>
            <person name="Hou S."/>
            <person name="Wollam A."/>
            <person name="Pepin K.H."/>
            <person name="Johnson M."/>
            <person name="Bhonagiri V."/>
            <person name="Nash W.E."/>
            <person name="Warren W."/>
            <person name="Chinwalla A."/>
            <person name="Mardis E.R."/>
            <person name="Wilson R.K."/>
        </authorList>
    </citation>
    <scope>NUCLEOTIDE SEQUENCE [LARGE SCALE GENOMIC DNA]</scope>
    <source>
        <strain evidence="1 2">DSM 13479</strain>
    </source>
</reference>